<feature type="transmembrane region" description="Helical" evidence="1">
    <location>
        <begin position="45"/>
        <end position="63"/>
    </location>
</feature>
<organism evidence="2 3">
    <name type="scientific">Domibacillus aminovorans</name>
    <dbReference type="NCBI Taxonomy" id="29332"/>
    <lineage>
        <taxon>Bacteria</taxon>
        <taxon>Bacillati</taxon>
        <taxon>Bacillota</taxon>
        <taxon>Bacilli</taxon>
        <taxon>Bacillales</taxon>
        <taxon>Bacillaceae</taxon>
        <taxon>Domibacillus</taxon>
    </lineage>
</organism>
<feature type="transmembrane region" description="Helical" evidence="1">
    <location>
        <begin position="12"/>
        <end position="33"/>
    </location>
</feature>
<dbReference type="Proteomes" id="UP000076935">
    <property type="component" value="Unassembled WGS sequence"/>
</dbReference>
<keyword evidence="1" id="KW-0812">Transmembrane</keyword>
<comment type="caution">
    <text evidence="2">The sequence shown here is derived from an EMBL/GenBank/DDBJ whole genome shotgun (WGS) entry which is preliminary data.</text>
</comment>
<keyword evidence="1" id="KW-1133">Transmembrane helix</keyword>
<proteinExistence type="predicted"/>
<keyword evidence="1" id="KW-0472">Membrane</keyword>
<dbReference type="EMBL" id="LQWY01000055">
    <property type="protein sequence ID" value="OAH59860.1"/>
    <property type="molecule type" value="Genomic_DNA"/>
</dbReference>
<evidence type="ECO:0000313" key="3">
    <source>
        <dbReference type="Proteomes" id="UP000076935"/>
    </source>
</evidence>
<dbReference type="AlphaFoldDB" id="A0A177L2G2"/>
<reference evidence="2 3" key="1">
    <citation type="submission" date="2016-01" db="EMBL/GenBank/DDBJ databases">
        <title>Investigation of taxonomic status of Bacillus aminovorans.</title>
        <authorList>
            <person name="Verma A."/>
            <person name="Pal Y."/>
            <person name="Krishnamurthi S."/>
        </authorList>
    </citation>
    <scope>NUCLEOTIDE SEQUENCE [LARGE SCALE GENOMIC DNA]</scope>
    <source>
        <strain evidence="2 3">DSM 1314</strain>
    </source>
</reference>
<protein>
    <submittedName>
        <fullName evidence="2">Uncharacterized protein</fullName>
    </submittedName>
</protein>
<evidence type="ECO:0000256" key="1">
    <source>
        <dbReference type="SAM" id="Phobius"/>
    </source>
</evidence>
<keyword evidence="3" id="KW-1185">Reference proteome</keyword>
<name>A0A177L2G2_9BACI</name>
<evidence type="ECO:0000313" key="2">
    <source>
        <dbReference type="EMBL" id="OAH59860.1"/>
    </source>
</evidence>
<accession>A0A177L2G2</accession>
<sequence length="66" mass="7872">MESDLYFYTNMVRNILITFFQHGVWVVGFFYFLNKTFENKQLMKVSKIAIAVALFLFLFYSVVTNI</sequence>
<gene>
    <name evidence="2" type="ORF">AWH49_18220</name>
</gene>